<dbReference type="EMBL" id="QFGA01000001">
    <property type="protein sequence ID" value="TEB07100.1"/>
    <property type="molecule type" value="Genomic_DNA"/>
</dbReference>
<sequence length="242" mass="26930">MSSYLDAIASMDSGSLHPGGFHHTLKVLRDFSISRNDIVIDVGCGTGRTACHLAKTYGAHVFALDNSEKMLSKARSRAGREKADVHFVLGDVLDMPFRDQAADLVMIESVLVFLPVLKAVKECFRVLKRKGILVDVELLAKDSLPPEAREQVKAVCGLPQIPSFKEWRQAFEKAGFSQIAASCKNFPGPLDNLKEIFYGGNSLFSPELMIAANLSRPLQEYQGLMKRYRSHFGFGTFIYRKN</sequence>
<evidence type="ECO:0000313" key="4">
    <source>
        <dbReference type="Proteomes" id="UP000298324"/>
    </source>
</evidence>
<dbReference type="GO" id="GO:0043770">
    <property type="term" value="F:demethylmenaquinone methyltransferase activity"/>
    <property type="evidence" value="ECO:0007669"/>
    <property type="project" value="UniProtKB-EC"/>
</dbReference>
<dbReference type="InterPro" id="IPR013216">
    <property type="entry name" value="Methyltransf_11"/>
</dbReference>
<dbReference type="Proteomes" id="UP000298324">
    <property type="component" value="Unassembled WGS sequence"/>
</dbReference>
<keyword evidence="3" id="KW-0489">Methyltransferase</keyword>
<dbReference type="AlphaFoldDB" id="A0A4Y7REC7"/>
<evidence type="ECO:0000256" key="1">
    <source>
        <dbReference type="ARBA" id="ARBA00022679"/>
    </source>
</evidence>
<keyword evidence="4" id="KW-1185">Reference proteome</keyword>
<gene>
    <name evidence="3" type="primary">ubiE_2</name>
    <name evidence="3" type="ORF">Psch_00643</name>
</gene>
<accession>A0A4Y7REC7</accession>
<dbReference type="Pfam" id="PF08241">
    <property type="entry name" value="Methyltransf_11"/>
    <property type="match status" value="1"/>
</dbReference>
<dbReference type="PANTHER" id="PTHR44068">
    <property type="entry name" value="ZGC:194242"/>
    <property type="match status" value="1"/>
</dbReference>
<organism evidence="3 4">
    <name type="scientific">Pelotomaculum schinkii</name>
    <dbReference type="NCBI Taxonomy" id="78350"/>
    <lineage>
        <taxon>Bacteria</taxon>
        <taxon>Bacillati</taxon>
        <taxon>Bacillota</taxon>
        <taxon>Clostridia</taxon>
        <taxon>Eubacteriales</taxon>
        <taxon>Desulfotomaculaceae</taxon>
        <taxon>Pelotomaculum</taxon>
    </lineage>
</organism>
<proteinExistence type="predicted"/>
<protein>
    <submittedName>
        <fullName evidence="3">Demethylmenaquinone methyltransferase</fullName>
        <ecNumber evidence="3">2.1.1.163</ecNumber>
    </submittedName>
</protein>
<dbReference type="Gene3D" id="3.40.50.150">
    <property type="entry name" value="Vaccinia Virus protein VP39"/>
    <property type="match status" value="1"/>
</dbReference>
<dbReference type="InterPro" id="IPR029063">
    <property type="entry name" value="SAM-dependent_MTases_sf"/>
</dbReference>
<dbReference type="EC" id="2.1.1.163" evidence="3"/>
<comment type="caution">
    <text evidence="3">The sequence shown here is derived from an EMBL/GenBank/DDBJ whole genome shotgun (WGS) entry which is preliminary data.</text>
</comment>
<dbReference type="GO" id="GO:0008757">
    <property type="term" value="F:S-adenosylmethionine-dependent methyltransferase activity"/>
    <property type="evidence" value="ECO:0007669"/>
    <property type="project" value="InterPro"/>
</dbReference>
<evidence type="ECO:0000313" key="3">
    <source>
        <dbReference type="EMBL" id="TEB07100.1"/>
    </source>
</evidence>
<keyword evidence="1 3" id="KW-0808">Transferase</keyword>
<feature type="domain" description="Methyltransferase type 11" evidence="2">
    <location>
        <begin position="40"/>
        <end position="134"/>
    </location>
</feature>
<dbReference type="SUPFAM" id="SSF53335">
    <property type="entry name" value="S-adenosyl-L-methionine-dependent methyltransferases"/>
    <property type="match status" value="1"/>
</dbReference>
<name>A0A4Y7REC7_9FIRM</name>
<dbReference type="InterPro" id="IPR050447">
    <property type="entry name" value="Erg6_SMT_methyltransf"/>
</dbReference>
<evidence type="ECO:0000259" key="2">
    <source>
        <dbReference type="Pfam" id="PF08241"/>
    </source>
</evidence>
<dbReference type="CDD" id="cd02440">
    <property type="entry name" value="AdoMet_MTases"/>
    <property type="match status" value="1"/>
</dbReference>
<dbReference type="PANTHER" id="PTHR44068:SF11">
    <property type="entry name" value="GERANYL DIPHOSPHATE 2-C-METHYLTRANSFERASE"/>
    <property type="match status" value="1"/>
</dbReference>
<reference evidence="3 4" key="1">
    <citation type="journal article" date="2018" name="Environ. Microbiol.">
        <title>Novel energy conservation strategies and behaviour of Pelotomaculum schinkii driving syntrophic propionate catabolism.</title>
        <authorList>
            <person name="Hidalgo-Ahumada C.A.P."/>
            <person name="Nobu M.K."/>
            <person name="Narihiro T."/>
            <person name="Tamaki H."/>
            <person name="Liu W.T."/>
            <person name="Kamagata Y."/>
            <person name="Stams A.J.M."/>
            <person name="Imachi H."/>
            <person name="Sousa D.Z."/>
        </authorList>
    </citation>
    <scope>NUCLEOTIDE SEQUENCE [LARGE SCALE GENOMIC DNA]</scope>
    <source>
        <strain evidence="3 4">HH</strain>
    </source>
</reference>
<dbReference type="RefSeq" id="WP_190239088.1">
    <property type="nucleotide sequence ID" value="NZ_QFGA01000001.1"/>
</dbReference>
<dbReference type="GO" id="GO:0032259">
    <property type="term" value="P:methylation"/>
    <property type="evidence" value="ECO:0007669"/>
    <property type="project" value="UniProtKB-KW"/>
</dbReference>